<evidence type="ECO:0000313" key="12">
    <source>
        <dbReference type="EMBL" id="AMM44944.1"/>
    </source>
</evidence>
<dbReference type="PIRSF" id="PIRSF500134">
    <property type="entry name" value="UDPglc_DH_bac"/>
    <property type="match status" value="1"/>
</dbReference>
<dbReference type="KEGG" id="vg:29125313"/>
<dbReference type="Pfam" id="PF03721">
    <property type="entry name" value="UDPG_MGDP_dh_N"/>
    <property type="match status" value="1"/>
</dbReference>
<dbReference type="InterPro" id="IPR014026">
    <property type="entry name" value="UDP-Glc/GDP-Man_DH_dimer"/>
</dbReference>
<proteinExistence type="inferred from homology"/>
<evidence type="ECO:0000256" key="2">
    <source>
        <dbReference type="ARBA" id="ARBA00006601"/>
    </source>
</evidence>
<dbReference type="InterPro" id="IPR017476">
    <property type="entry name" value="UDP-Glc/GDP-Man"/>
</dbReference>
<dbReference type="EMBL" id="KT624200">
    <property type="protein sequence ID" value="AMM44944.1"/>
    <property type="molecule type" value="Genomic_DNA"/>
</dbReference>
<feature type="binding site" evidence="10">
    <location>
        <position position="152"/>
    </location>
    <ligand>
        <name>NAD(+)</name>
        <dbReference type="ChEBI" id="CHEBI:57540"/>
    </ligand>
</feature>
<dbReference type="SUPFAM" id="SSF51735">
    <property type="entry name" value="NAD(P)-binding Rossmann-fold domains"/>
    <property type="match status" value="1"/>
</dbReference>
<dbReference type="InterPro" id="IPR028357">
    <property type="entry name" value="UDPglc_DH_bac"/>
</dbReference>
<feature type="binding site" evidence="10">
    <location>
        <position position="326"/>
    </location>
    <ligand>
        <name>NAD(+)</name>
        <dbReference type="ChEBI" id="CHEBI:57540"/>
    </ligand>
</feature>
<evidence type="ECO:0000256" key="4">
    <source>
        <dbReference type="ARBA" id="ARBA00023002"/>
    </source>
</evidence>
<feature type="domain" description="UDP-glucose/GDP-mannose dehydrogenase C-terminal" evidence="11">
    <location>
        <begin position="312"/>
        <end position="420"/>
    </location>
</feature>
<feature type="binding site" evidence="10">
    <location>
        <position position="121"/>
    </location>
    <ligand>
        <name>NAD(+)</name>
        <dbReference type="ChEBI" id="CHEBI:57540"/>
    </ligand>
</feature>
<dbReference type="InterPro" id="IPR036220">
    <property type="entry name" value="UDP-Glc/GDP-Man_DH_C_sf"/>
</dbReference>
<evidence type="ECO:0000256" key="5">
    <source>
        <dbReference type="ARBA" id="ARBA00023027"/>
    </source>
</evidence>
<dbReference type="PANTHER" id="PTHR43750:SF3">
    <property type="entry name" value="UDP-GLUCOSE 6-DEHYDROGENASE TUAD"/>
    <property type="match status" value="1"/>
</dbReference>
<evidence type="ECO:0000256" key="8">
    <source>
        <dbReference type="PIRSR" id="PIRSR500134-1"/>
    </source>
</evidence>
<dbReference type="PANTHER" id="PTHR43750">
    <property type="entry name" value="UDP-GLUCOSE 6-DEHYDROGENASE TUAD"/>
    <property type="match status" value="1"/>
</dbReference>
<comment type="pathway">
    <text evidence="1">Nucleotide-sugar biosynthesis; UDP-alpha-D-glucuronate biosynthesis; UDP-alpha-D-glucuronate from UDP-alpha-D-glucose: step 1/1.</text>
</comment>
<feature type="binding site" evidence="9">
    <location>
        <position position="319"/>
    </location>
    <ligand>
        <name>substrate</name>
    </ligand>
</feature>
<keyword evidence="4 7" id="KW-0560">Oxidoreductase</keyword>
<comment type="catalytic activity">
    <reaction evidence="6 7">
        <text>UDP-alpha-D-glucose + 2 NAD(+) + H2O = UDP-alpha-D-glucuronate + 2 NADH + 3 H(+)</text>
        <dbReference type="Rhea" id="RHEA:23596"/>
        <dbReference type="ChEBI" id="CHEBI:15377"/>
        <dbReference type="ChEBI" id="CHEBI:15378"/>
        <dbReference type="ChEBI" id="CHEBI:57540"/>
        <dbReference type="ChEBI" id="CHEBI:57945"/>
        <dbReference type="ChEBI" id="CHEBI:58052"/>
        <dbReference type="ChEBI" id="CHEBI:58885"/>
        <dbReference type="EC" id="1.1.1.22"/>
    </reaction>
</comment>
<dbReference type="GO" id="GO:0051287">
    <property type="term" value="F:NAD binding"/>
    <property type="evidence" value="ECO:0007669"/>
    <property type="project" value="InterPro"/>
</dbReference>
<evidence type="ECO:0000256" key="1">
    <source>
        <dbReference type="ARBA" id="ARBA00004701"/>
    </source>
</evidence>
<dbReference type="SUPFAM" id="SSF48179">
    <property type="entry name" value="6-phosphogluconate dehydrogenase C-terminal domain-like"/>
    <property type="match status" value="1"/>
</dbReference>
<dbReference type="Gene3D" id="3.40.50.720">
    <property type="entry name" value="NAD(P)-binding Rossmann-like Domain"/>
    <property type="match status" value="2"/>
</dbReference>
<dbReference type="InterPro" id="IPR008927">
    <property type="entry name" value="6-PGluconate_DH-like_C_sf"/>
</dbReference>
<evidence type="ECO:0000313" key="13">
    <source>
        <dbReference type="Proteomes" id="UP000203261"/>
    </source>
</evidence>
<dbReference type="EC" id="1.1.1.22" evidence="3 7"/>
<organism evidence="12 13">
    <name type="scientific">Bacillus phage SP-15</name>
    <dbReference type="NCBI Taxonomy" id="1792032"/>
    <lineage>
        <taxon>Viruses</taxon>
        <taxon>Duplodnaviria</taxon>
        <taxon>Heunggongvirae</taxon>
        <taxon>Uroviricota</taxon>
        <taxon>Caudoviricetes</taxon>
        <taxon>Thornevirus</taxon>
        <taxon>Thornevirus SP15</taxon>
    </lineage>
</organism>
<protein>
    <recommendedName>
        <fullName evidence="3 7">UDP-glucose 6-dehydrogenase</fullName>
        <ecNumber evidence="3 7">1.1.1.22</ecNumber>
    </recommendedName>
</protein>
<dbReference type="InterPro" id="IPR036291">
    <property type="entry name" value="NAD(P)-bd_dom_sf"/>
</dbReference>
<keyword evidence="5 7" id="KW-0520">NAD</keyword>
<gene>
    <name evidence="12" type="ORF">SP15_146</name>
</gene>
<dbReference type="Gene3D" id="1.20.5.100">
    <property type="entry name" value="Cytochrome c1, transmembrane anchor, C-terminal"/>
    <property type="match status" value="1"/>
</dbReference>
<dbReference type="OrthoDB" id="27298at10239"/>
<feature type="binding site" evidence="10">
    <location>
        <position position="86"/>
    </location>
    <ligand>
        <name>NAD(+)</name>
        <dbReference type="ChEBI" id="CHEBI:57540"/>
    </ligand>
</feature>
<evidence type="ECO:0000256" key="9">
    <source>
        <dbReference type="PIRSR" id="PIRSR500134-2"/>
    </source>
</evidence>
<dbReference type="UniPathway" id="UPA00038">
    <property type="reaction ID" value="UER00491"/>
</dbReference>
<feature type="binding site" evidence="10">
    <location>
        <position position="260"/>
    </location>
    <ligand>
        <name>NAD(+)</name>
        <dbReference type="ChEBI" id="CHEBI:57540"/>
    </ligand>
</feature>
<dbReference type="NCBIfam" id="TIGR03026">
    <property type="entry name" value="NDP-sugDHase"/>
    <property type="match status" value="1"/>
</dbReference>
<evidence type="ECO:0000256" key="3">
    <source>
        <dbReference type="ARBA" id="ARBA00012954"/>
    </source>
</evidence>
<name>A0A127AXI2_9CAUD</name>
<dbReference type="GO" id="GO:0000271">
    <property type="term" value="P:polysaccharide biosynthetic process"/>
    <property type="evidence" value="ECO:0007669"/>
    <property type="project" value="InterPro"/>
</dbReference>
<dbReference type="GO" id="GO:0006065">
    <property type="term" value="P:UDP-glucuronate biosynthetic process"/>
    <property type="evidence" value="ECO:0007669"/>
    <property type="project" value="UniProtKB-UniPathway"/>
</dbReference>
<comment type="similarity">
    <text evidence="2 7">Belongs to the UDP-glucose/GDP-mannose dehydrogenase family.</text>
</comment>
<dbReference type="Pfam" id="PF00984">
    <property type="entry name" value="UDPG_MGDP_dh"/>
    <property type="match status" value="1"/>
</dbReference>
<evidence type="ECO:0000256" key="7">
    <source>
        <dbReference type="PIRNR" id="PIRNR000124"/>
    </source>
</evidence>
<dbReference type="PIRSF" id="PIRSF000124">
    <property type="entry name" value="UDPglc_GDPman_dh"/>
    <property type="match status" value="1"/>
</dbReference>
<evidence type="ECO:0000256" key="10">
    <source>
        <dbReference type="PIRSR" id="PIRSR500134-3"/>
    </source>
</evidence>
<feature type="binding site" evidence="9">
    <location>
        <position position="254"/>
    </location>
    <ligand>
        <name>substrate</name>
    </ligand>
</feature>
<feature type="active site" description="Nucleophile" evidence="8">
    <location>
        <position position="257"/>
    </location>
</feature>
<keyword evidence="13" id="KW-1185">Reference proteome</keyword>
<dbReference type="Proteomes" id="UP000203261">
    <property type="component" value="Segment"/>
</dbReference>
<dbReference type="RefSeq" id="YP_009302533.1">
    <property type="nucleotide sequence ID" value="NC_031245.1"/>
</dbReference>
<dbReference type="GeneID" id="29125313"/>
<dbReference type="Pfam" id="PF03720">
    <property type="entry name" value="UDPG_MGDP_dh_C"/>
    <property type="match status" value="1"/>
</dbReference>
<evidence type="ECO:0000259" key="11">
    <source>
        <dbReference type="SMART" id="SM00984"/>
    </source>
</evidence>
<evidence type="ECO:0000256" key="6">
    <source>
        <dbReference type="ARBA" id="ARBA00047473"/>
    </source>
</evidence>
<dbReference type="GO" id="GO:0003979">
    <property type="term" value="F:UDP-glucose 6-dehydrogenase activity"/>
    <property type="evidence" value="ECO:0007669"/>
    <property type="project" value="UniProtKB-EC"/>
</dbReference>
<sequence length="436" mass="46851">MDLAIIGTGFVGLTSAVVYASKGHNVIGVDVDRFKVDNLNQGICLIHEDQVGTLLYDGLEKGNLSFTTDLGKAINSSDIVIITVGTPPRKNGSSDLSYLFKAVDDVASLAKKDLILVIKSTVPVGTCREVMSIVKKSPHNIEVVSNPEFLAEGTAVADTLSMSRLVVGSDSERAIQVILDLHKGMTDNYVVTDLESAELIKHASNAFLATKISFMNGIAKLCEFYGGNVDEVARGMGMDSRIGNQFLKAGLGFGGSCFPKDVLSLRNMSDGVSNNLYTLLSGVLSINNENKYDIAFKLEELMNSQVAGRKVAVLGLSFKPNTNDIREAPSLIIINSLLALGADVHVYDPAVTETEIRDGLMASGYRDHIKYRSSITDVLAGAEGAVIVTEWDQIKELGAKAFVKLMKTPNVADGRGVLDPKEAREQGINLYSIGRN</sequence>
<feature type="binding site" evidence="9">
    <location>
        <begin position="246"/>
        <end position="250"/>
    </location>
    <ligand>
        <name>substrate</name>
    </ligand>
</feature>
<dbReference type="SMART" id="SM00984">
    <property type="entry name" value="UDPG_MGDP_dh_C"/>
    <property type="match status" value="1"/>
</dbReference>
<dbReference type="SUPFAM" id="SSF52413">
    <property type="entry name" value="UDP-glucose/GDP-mannose dehydrogenase C-terminal domain"/>
    <property type="match status" value="1"/>
</dbReference>
<dbReference type="InterPro" id="IPR014027">
    <property type="entry name" value="UDP-Glc/GDP-Man_DH_C"/>
</dbReference>
<dbReference type="InterPro" id="IPR001732">
    <property type="entry name" value="UDP-Glc/GDP-Man_DH_N"/>
</dbReference>
<feature type="binding site" evidence="9">
    <location>
        <position position="201"/>
    </location>
    <ligand>
        <name>substrate</name>
    </ligand>
</feature>
<reference evidence="12 13" key="1">
    <citation type="submission" date="2015-08" db="EMBL/GenBank/DDBJ databases">
        <authorList>
            <person name="Babu N.S."/>
            <person name="Beckwith C.J."/>
            <person name="Beseler K.G."/>
            <person name="Brison A."/>
            <person name="Carone J.V."/>
            <person name="Caskin T.P."/>
            <person name="Diamond M."/>
            <person name="Durham M.E."/>
            <person name="Foxe J.M."/>
            <person name="Go M."/>
            <person name="Henderson B.A."/>
            <person name="Jones I.B."/>
            <person name="McGettigan J.A."/>
            <person name="Micheletti S.J."/>
            <person name="Nasrallah M.E."/>
            <person name="Ortiz D."/>
            <person name="Piller C.R."/>
            <person name="Privatt S.R."/>
            <person name="Schneider S.L."/>
            <person name="Sharp S."/>
            <person name="Smith T.C."/>
            <person name="Stanton J.D."/>
            <person name="Ullery H.E."/>
            <person name="Wilson R.J."/>
            <person name="Serrano M.G."/>
            <person name="Buck G."/>
            <person name="Lee V."/>
            <person name="Wang Y."/>
            <person name="Carvalho R."/>
            <person name="Voegtly L."/>
            <person name="Shi R."/>
            <person name="Duckworth R."/>
            <person name="Johnson A."/>
            <person name="Loviza R."/>
            <person name="Walstead R."/>
            <person name="Shah Z."/>
            <person name="Kiflezghi M."/>
            <person name="Wade K."/>
            <person name="Ball S.L."/>
            <person name="Bradley K.W."/>
            <person name="Asai D.J."/>
            <person name="Bowman C.A."/>
            <person name="Russell D.A."/>
            <person name="Pope W.H."/>
            <person name="Jacobs-Sera D."/>
            <person name="Hendrix R.W."/>
            <person name="Hatfull G.F."/>
        </authorList>
    </citation>
    <scope>NUCLEOTIDE SEQUENCE [LARGE SCALE GENOMIC DNA]</scope>
</reference>
<feature type="binding site" evidence="10">
    <location>
        <position position="35"/>
    </location>
    <ligand>
        <name>NAD(+)</name>
        <dbReference type="ChEBI" id="CHEBI:57540"/>
    </ligand>
</feature>
<feature type="binding site" evidence="9">
    <location>
        <begin position="149"/>
        <end position="152"/>
    </location>
    <ligand>
        <name>substrate</name>
    </ligand>
</feature>
<accession>A0A127AXI2</accession>
<feature type="binding site" evidence="10">
    <location>
        <position position="30"/>
    </location>
    <ligand>
        <name>NAD(+)</name>
        <dbReference type="ChEBI" id="CHEBI:57540"/>
    </ligand>
</feature>